<dbReference type="InterPro" id="IPR027417">
    <property type="entry name" value="P-loop_NTPase"/>
</dbReference>
<organism evidence="2 3">
    <name type="scientific">Dendryphion nanum</name>
    <dbReference type="NCBI Taxonomy" id="256645"/>
    <lineage>
        <taxon>Eukaryota</taxon>
        <taxon>Fungi</taxon>
        <taxon>Dikarya</taxon>
        <taxon>Ascomycota</taxon>
        <taxon>Pezizomycotina</taxon>
        <taxon>Dothideomycetes</taxon>
        <taxon>Pleosporomycetidae</taxon>
        <taxon>Pleosporales</taxon>
        <taxon>Torulaceae</taxon>
        <taxon>Dendryphion</taxon>
    </lineage>
</organism>
<evidence type="ECO:0000259" key="1">
    <source>
        <dbReference type="Pfam" id="PF13521"/>
    </source>
</evidence>
<gene>
    <name evidence="2" type="ORF">B0J11DRAFT_550760</name>
</gene>
<reference evidence="2" key="1">
    <citation type="journal article" date="2021" name="Nat. Commun.">
        <title>Genetic determinants of endophytism in the Arabidopsis root mycobiome.</title>
        <authorList>
            <person name="Mesny F."/>
            <person name="Miyauchi S."/>
            <person name="Thiergart T."/>
            <person name="Pickel B."/>
            <person name="Atanasova L."/>
            <person name="Karlsson M."/>
            <person name="Huettel B."/>
            <person name="Barry K.W."/>
            <person name="Haridas S."/>
            <person name="Chen C."/>
            <person name="Bauer D."/>
            <person name="Andreopoulos W."/>
            <person name="Pangilinan J."/>
            <person name="LaButti K."/>
            <person name="Riley R."/>
            <person name="Lipzen A."/>
            <person name="Clum A."/>
            <person name="Drula E."/>
            <person name="Henrissat B."/>
            <person name="Kohler A."/>
            <person name="Grigoriev I.V."/>
            <person name="Martin F.M."/>
            <person name="Hacquard S."/>
        </authorList>
    </citation>
    <scope>NUCLEOTIDE SEQUENCE</scope>
    <source>
        <strain evidence="2">MPI-CAGE-CH-0243</strain>
    </source>
</reference>
<dbReference type="Gene3D" id="3.40.50.300">
    <property type="entry name" value="P-loop containing nucleotide triphosphate hydrolases"/>
    <property type="match status" value="1"/>
</dbReference>
<evidence type="ECO:0000313" key="3">
    <source>
        <dbReference type="Proteomes" id="UP000700596"/>
    </source>
</evidence>
<accession>A0A9P9ILT4</accession>
<keyword evidence="3" id="KW-1185">Reference proteome</keyword>
<dbReference type="Pfam" id="PF13521">
    <property type="entry name" value="AAA_28"/>
    <property type="match status" value="1"/>
</dbReference>
<dbReference type="OrthoDB" id="6118920at2759"/>
<feature type="domain" description="NadR/Ttd14 AAA" evidence="1">
    <location>
        <begin position="11"/>
        <end position="186"/>
    </location>
</feature>
<dbReference type="SUPFAM" id="SSF52540">
    <property type="entry name" value="P-loop containing nucleoside triphosphate hydrolases"/>
    <property type="match status" value="1"/>
</dbReference>
<dbReference type="InterPro" id="IPR038727">
    <property type="entry name" value="NadR/Ttd14_AAA_dom"/>
</dbReference>
<protein>
    <submittedName>
        <fullName evidence="2">AAA domain-containing protein</fullName>
    </submittedName>
</protein>
<name>A0A9P9ILT4_9PLEO</name>
<sequence>MSPSKDPPRNIYIIGAQSTGKTTLAEALSASLSTSASTPPTIIREIARSIILEKGYNRAEMTTSPDRALQLQQDILEAQYRAERAVDANLSSSGYICDRSGLDPIVYARLYVSENAADEMFASVAWRELEMKMRCGVVILCEAGGSWLVDDGLRLMPEGLEDWLRVDGMFRMLLGDRRIAYTVVPKEVGCVGERVGLVMDAVQQCGKVTDGVGLPGF</sequence>
<proteinExistence type="predicted"/>
<dbReference type="EMBL" id="JAGMWT010000008">
    <property type="protein sequence ID" value="KAH7123979.1"/>
    <property type="molecule type" value="Genomic_DNA"/>
</dbReference>
<dbReference type="Proteomes" id="UP000700596">
    <property type="component" value="Unassembled WGS sequence"/>
</dbReference>
<dbReference type="AlphaFoldDB" id="A0A9P9ILT4"/>
<comment type="caution">
    <text evidence="2">The sequence shown here is derived from an EMBL/GenBank/DDBJ whole genome shotgun (WGS) entry which is preliminary data.</text>
</comment>
<evidence type="ECO:0000313" key="2">
    <source>
        <dbReference type="EMBL" id="KAH7123979.1"/>
    </source>
</evidence>